<feature type="coiled-coil region" evidence="1">
    <location>
        <begin position="1"/>
        <end position="35"/>
    </location>
</feature>
<proteinExistence type="predicted"/>
<dbReference type="OrthoDB" id="329138at2759"/>
<name>A0A2A9M359_BESBE</name>
<protein>
    <submittedName>
        <fullName evidence="2">Uncharacterized protein</fullName>
    </submittedName>
</protein>
<dbReference type="KEGG" id="bbes:BESB_017130"/>
<evidence type="ECO:0000313" key="2">
    <source>
        <dbReference type="EMBL" id="PFH32395.1"/>
    </source>
</evidence>
<keyword evidence="1" id="KW-0175">Coiled coil</keyword>
<sequence length="307" mass="36067">MTDASGELAKVERRRRKVEEELDSIRRIEDSIRERQIRYLEGRETPDVETRMDEVALNRGRILTDALSLFGGTKVNFEQSKVARIFKRSEKVITKDAIGILFKWLDNADEAAAVSSRSANLNTILGTLAVMSGLRKHKWVELAELGQQVYESTPRRRERDEDIPVEERNKFLKLVDDYLVILERLRRLHWKEVEYLDDFGLQLQNGSFPDTDELQDYMYTVLLDRVKTFAGRYGFHNRSITLLDQYRRYYVDFRASPHKWDTTDAWERLKTSTSEYDNYKAFLFTEELDKGVTAGMWPSHAIALFLY</sequence>
<evidence type="ECO:0000313" key="3">
    <source>
        <dbReference type="Proteomes" id="UP000224006"/>
    </source>
</evidence>
<dbReference type="VEuPathDB" id="ToxoDB:BESB_017130"/>
<accession>A0A2A9M359</accession>
<organism evidence="2 3">
    <name type="scientific">Besnoitia besnoiti</name>
    <name type="common">Apicomplexan protozoan</name>
    <dbReference type="NCBI Taxonomy" id="94643"/>
    <lineage>
        <taxon>Eukaryota</taxon>
        <taxon>Sar</taxon>
        <taxon>Alveolata</taxon>
        <taxon>Apicomplexa</taxon>
        <taxon>Conoidasida</taxon>
        <taxon>Coccidia</taxon>
        <taxon>Eucoccidiorida</taxon>
        <taxon>Eimeriorina</taxon>
        <taxon>Sarcocystidae</taxon>
        <taxon>Besnoitia</taxon>
    </lineage>
</organism>
<evidence type="ECO:0000256" key="1">
    <source>
        <dbReference type="SAM" id="Coils"/>
    </source>
</evidence>
<dbReference type="RefSeq" id="XP_029216404.1">
    <property type="nucleotide sequence ID" value="XM_029360428.1"/>
</dbReference>
<dbReference type="EMBL" id="NWUJ01000011">
    <property type="protein sequence ID" value="PFH32395.1"/>
    <property type="molecule type" value="Genomic_DNA"/>
</dbReference>
<reference evidence="2 3" key="1">
    <citation type="submission" date="2017-09" db="EMBL/GenBank/DDBJ databases">
        <title>Genome sequencing of Besnoitia besnoiti strain Bb-Ger1.</title>
        <authorList>
            <person name="Schares G."/>
            <person name="Venepally P."/>
            <person name="Lorenzi H.A."/>
        </authorList>
    </citation>
    <scope>NUCLEOTIDE SEQUENCE [LARGE SCALE GENOMIC DNA]</scope>
    <source>
        <strain evidence="2 3">Bb-Ger1</strain>
    </source>
</reference>
<keyword evidence="3" id="KW-1185">Reference proteome</keyword>
<dbReference type="GeneID" id="40306774"/>
<comment type="caution">
    <text evidence="2">The sequence shown here is derived from an EMBL/GenBank/DDBJ whole genome shotgun (WGS) entry which is preliminary data.</text>
</comment>
<dbReference type="Proteomes" id="UP000224006">
    <property type="component" value="Chromosome X"/>
</dbReference>
<dbReference type="AlphaFoldDB" id="A0A2A9M359"/>
<gene>
    <name evidence="2" type="ORF">BESB_017130</name>
</gene>